<dbReference type="EMBL" id="SGJD01001381">
    <property type="protein sequence ID" value="KAB0400220.1"/>
    <property type="molecule type" value="Genomic_DNA"/>
</dbReference>
<evidence type="ECO:0000256" key="1">
    <source>
        <dbReference type="SAM" id="MobiDB-lite"/>
    </source>
</evidence>
<dbReference type="Proteomes" id="UP000437017">
    <property type="component" value="Unassembled WGS sequence"/>
</dbReference>
<dbReference type="InterPro" id="IPR018154">
    <property type="entry name" value="TLV/ENV_coat_polyprotein"/>
</dbReference>
<accession>A0A643CJ93</accession>
<comment type="caution">
    <text evidence="3">The sequence shown here is derived from an EMBL/GenBank/DDBJ whole genome shotgun (WGS) entry which is preliminary data.</text>
</comment>
<proteinExistence type="predicted"/>
<organism evidence="3 4">
    <name type="scientific">Balaenoptera physalus</name>
    <name type="common">Fin whale</name>
    <name type="synonym">Balaena physalus</name>
    <dbReference type="NCBI Taxonomy" id="9770"/>
    <lineage>
        <taxon>Eukaryota</taxon>
        <taxon>Metazoa</taxon>
        <taxon>Chordata</taxon>
        <taxon>Craniata</taxon>
        <taxon>Vertebrata</taxon>
        <taxon>Euteleostomi</taxon>
        <taxon>Mammalia</taxon>
        <taxon>Eutheria</taxon>
        <taxon>Laurasiatheria</taxon>
        <taxon>Artiodactyla</taxon>
        <taxon>Whippomorpha</taxon>
        <taxon>Cetacea</taxon>
        <taxon>Mysticeti</taxon>
        <taxon>Balaenopteridae</taxon>
        <taxon>Balaenoptera</taxon>
    </lineage>
</organism>
<protein>
    <submittedName>
        <fullName evidence="3">Uncharacterized protein</fullName>
    </submittedName>
</protein>
<feature type="non-terminal residue" evidence="3">
    <location>
        <position position="421"/>
    </location>
</feature>
<evidence type="ECO:0000256" key="2">
    <source>
        <dbReference type="SAM" id="Phobius"/>
    </source>
</evidence>
<keyword evidence="2" id="KW-0472">Membrane</keyword>
<dbReference type="OrthoDB" id="9838483at2759"/>
<feature type="compositionally biased region" description="Low complexity" evidence="1">
    <location>
        <begin position="198"/>
        <end position="207"/>
    </location>
</feature>
<gene>
    <name evidence="3" type="ORF">E2I00_006790</name>
</gene>
<evidence type="ECO:0000313" key="3">
    <source>
        <dbReference type="EMBL" id="KAB0400220.1"/>
    </source>
</evidence>
<dbReference type="PANTHER" id="PTHR10424:SF74">
    <property type="entry name" value="ENDOGENOUS RETROVIRUS GROUP V MEMBER 2 ENV POLYPROTEIN"/>
    <property type="match status" value="1"/>
</dbReference>
<keyword evidence="4" id="KW-1185">Reference proteome</keyword>
<dbReference type="PANTHER" id="PTHR10424">
    <property type="entry name" value="VIRAL ENVELOPE PROTEIN"/>
    <property type="match status" value="1"/>
</dbReference>
<sequence>RGWGENNKGRGNWRENSVINHSSILASGNNLSNCWICHPLAQEGVSRLRFVPVDEDINLILTSEPIRSTPLLIVELEDHDDIGCVELTDPWNQTRLWIKRPLLCTGQGKPCCPCQTDTCLTDTGSSLSIYPMSFSTSSSSCTPNQTHWCVDPSLLSPGTQPNSSCTHWKGTAAPSWRLTYQTPSAFSDEEGIEENSELDGGPLDGGPLSPRCNNAPSWGSLLRRWFNSTSPRQACTPAGHLFLCGPPQNKLPFEGNPNSSFSWPLRAMAYPCLDNVHFRGECTLGRLGPKGQGATMYNNATSQNRHSWALRLILAGIGVAIAKWLHGFSYPTAQTIWDSVKGYIPGITWFLHLLGPLVAVVLLLLFRPCLFNLLVRFMSSRLQQFQVRLMVAQGFQPVPLEGDPCPCMSLEQSSRDFYTSR</sequence>
<name>A0A643CJ93_BALPH</name>
<feature type="region of interest" description="Disordered" evidence="1">
    <location>
        <begin position="187"/>
        <end position="207"/>
    </location>
</feature>
<feature type="compositionally biased region" description="Acidic residues" evidence="1">
    <location>
        <begin position="187"/>
        <end position="197"/>
    </location>
</feature>
<keyword evidence="2" id="KW-0812">Transmembrane</keyword>
<feature type="non-terminal residue" evidence="3">
    <location>
        <position position="1"/>
    </location>
</feature>
<keyword evidence="2" id="KW-1133">Transmembrane helix</keyword>
<reference evidence="3 4" key="1">
    <citation type="journal article" date="2019" name="PLoS ONE">
        <title>Genomic analyses reveal an absence of contemporary introgressive admixture between fin whales and blue whales, despite known hybrids.</title>
        <authorList>
            <person name="Westbury M.V."/>
            <person name="Petersen B."/>
            <person name="Lorenzen E.D."/>
        </authorList>
    </citation>
    <scope>NUCLEOTIDE SEQUENCE [LARGE SCALE GENOMIC DNA]</scope>
    <source>
        <strain evidence="3">FinWhale-01</strain>
    </source>
</reference>
<evidence type="ECO:0000313" key="4">
    <source>
        <dbReference type="Proteomes" id="UP000437017"/>
    </source>
</evidence>
<feature type="transmembrane region" description="Helical" evidence="2">
    <location>
        <begin position="346"/>
        <end position="366"/>
    </location>
</feature>
<feature type="transmembrane region" description="Helical" evidence="2">
    <location>
        <begin position="308"/>
        <end position="326"/>
    </location>
</feature>
<dbReference type="AlphaFoldDB" id="A0A643CJ93"/>